<dbReference type="PROSITE" id="PS50146">
    <property type="entry name" value="DAGK"/>
    <property type="match status" value="1"/>
</dbReference>
<evidence type="ECO:0000313" key="16">
    <source>
        <dbReference type="EMBL" id="ELR21630.1"/>
    </source>
</evidence>
<dbReference type="InterPro" id="IPR000756">
    <property type="entry name" value="Diacylglycerol_kin_accessory"/>
</dbReference>
<dbReference type="PROSITE" id="PS50081">
    <property type="entry name" value="ZF_DAG_PE_2"/>
    <property type="match status" value="2"/>
</dbReference>
<feature type="compositionally biased region" description="Basic and acidic residues" evidence="13">
    <location>
        <begin position="719"/>
        <end position="729"/>
    </location>
</feature>
<evidence type="ECO:0000256" key="6">
    <source>
        <dbReference type="ARBA" id="ARBA00022741"/>
    </source>
</evidence>
<keyword evidence="6 12" id="KW-0547">Nucleotide-binding</keyword>
<evidence type="ECO:0000256" key="7">
    <source>
        <dbReference type="ARBA" id="ARBA00022771"/>
    </source>
</evidence>
<keyword evidence="11" id="KW-0472">Membrane</keyword>
<evidence type="ECO:0000256" key="10">
    <source>
        <dbReference type="ARBA" id="ARBA00022840"/>
    </source>
</evidence>
<dbReference type="AlphaFoldDB" id="L8H8Z8"/>
<keyword evidence="17" id="KW-1185">Reference proteome</keyword>
<evidence type="ECO:0000256" key="8">
    <source>
        <dbReference type="ARBA" id="ARBA00022777"/>
    </source>
</evidence>
<dbReference type="InterPro" id="IPR001206">
    <property type="entry name" value="Diacylglycerol_kinase_cat_dom"/>
</dbReference>
<keyword evidence="3 12" id="KW-0808">Transferase</keyword>
<dbReference type="PANTHER" id="PTHR11255:SF54">
    <property type="entry name" value="DIACYLGLYCEROL KINASE THETA"/>
    <property type="match status" value="1"/>
</dbReference>
<feature type="compositionally biased region" description="Acidic residues" evidence="13">
    <location>
        <begin position="709"/>
        <end position="718"/>
    </location>
</feature>
<dbReference type="Gene3D" id="3.40.50.10330">
    <property type="entry name" value="Probable inorganic polyphosphate/atp-NAD kinase, domain 1"/>
    <property type="match status" value="1"/>
</dbReference>
<evidence type="ECO:0000259" key="14">
    <source>
        <dbReference type="PROSITE" id="PS50081"/>
    </source>
</evidence>
<protein>
    <recommendedName>
        <fullName evidence="12">Diacylglycerol kinase</fullName>
        <shortName evidence="12">DAG kinase</shortName>
        <ecNumber evidence="12">2.7.1.107</ecNumber>
    </recommendedName>
</protein>
<proteinExistence type="inferred from homology"/>
<feature type="compositionally biased region" description="Low complexity" evidence="13">
    <location>
        <begin position="122"/>
        <end position="134"/>
    </location>
</feature>
<dbReference type="STRING" id="1257118.L8H8Z8"/>
<dbReference type="CDD" id="cd00029">
    <property type="entry name" value="C1"/>
    <property type="match status" value="1"/>
</dbReference>
<evidence type="ECO:0000313" key="17">
    <source>
        <dbReference type="Proteomes" id="UP000011083"/>
    </source>
</evidence>
<dbReference type="GO" id="GO:0008270">
    <property type="term" value="F:zinc ion binding"/>
    <property type="evidence" value="ECO:0007669"/>
    <property type="project" value="UniProtKB-KW"/>
</dbReference>
<dbReference type="PROSITE" id="PS00479">
    <property type="entry name" value="ZF_DAG_PE_1"/>
    <property type="match status" value="1"/>
</dbReference>
<dbReference type="CDD" id="cd20805">
    <property type="entry name" value="C1_DGK_rpt2"/>
    <property type="match status" value="1"/>
</dbReference>
<feature type="compositionally biased region" description="Low complexity" evidence="13">
    <location>
        <begin position="67"/>
        <end position="89"/>
    </location>
</feature>
<dbReference type="SUPFAM" id="SSF111331">
    <property type="entry name" value="NAD kinase/diacylglycerol kinase-like"/>
    <property type="match status" value="1"/>
</dbReference>
<dbReference type="Proteomes" id="UP000011083">
    <property type="component" value="Unassembled WGS sequence"/>
</dbReference>
<keyword evidence="5" id="KW-0677">Repeat</keyword>
<dbReference type="Gene3D" id="2.60.200.40">
    <property type="match status" value="1"/>
</dbReference>
<comment type="catalytic activity">
    <reaction evidence="12">
        <text>a 1,2-diacyl-sn-glycerol + ATP = a 1,2-diacyl-sn-glycero-3-phosphate + ADP + H(+)</text>
        <dbReference type="Rhea" id="RHEA:10272"/>
        <dbReference type="ChEBI" id="CHEBI:15378"/>
        <dbReference type="ChEBI" id="CHEBI:17815"/>
        <dbReference type="ChEBI" id="CHEBI:30616"/>
        <dbReference type="ChEBI" id="CHEBI:58608"/>
        <dbReference type="ChEBI" id="CHEBI:456216"/>
        <dbReference type="EC" id="2.7.1.107"/>
    </reaction>
</comment>
<reference evidence="16 17" key="1">
    <citation type="journal article" date="2013" name="Genome Biol.">
        <title>Genome of Acanthamoeba castellanii highlights extensive lateral gene transfer and early evolution of tyrosine kinase signaling.</title>
        <authorList>
            <person name="Clarke M."/>
            <person name="Lohan A.J."/>
            <person name="Liu B."/>
            <person name="Lagkouvardos I."/>
            <person name="Roy S."/>
            <person name="Zafar N."/>
            <person name="Bertelli C."/>
            <person name="Schilde C."/>
            <person name="Kianianmomeni A."/>
            <person name="Burglin T.R."/>
            <person name="Frech C."/>
            <person name="Turcotte B."/>
            <person name="Kopec K.O."/>
            <person name="Synnott J.M."/>
            <person name="Choo C."/>
            <person name="Paponov I."/>
            <person name="Finkler A."/>
            <person name="Soon Heng Tan C."/>
            <person name="Hutchins A.P."/>
            <person name="Weinmeier T."/>
            <person name="Rattei T."/>
            <person name="Chu J.S."/>
            <person name="Gimenez G."/>
            <person name="Irimia M."/>
            <person name="Rigden D.J."/>
            <person name="Fitzpatrick D.A."/>
            <person name="Lorenzo-Morales J."/>
            <person name="Bateman A."/>
            <person name="Chiu C.H."/>
            <person name="Tang P."/>
            <person name="Hegemann P."/>
            <person name="Fromm H."/>
            <person name="Raoult D."/>
            <person name="Greub G."/>
            <person name="Miranda-Saavedra D."/>
            <person name="Chen N."/>
            <person name="Nash P."/>
            <person name="Ginger M.L."/>
            <person name="Horn M."/>
            <person name="Schaap P."/>
            <person name="Caler L."/>
            <person name="Loftus B."/>
        </authorList>
    </citation>
    <scope>NUCLEOTIDE SEQUENCE [LARGE SCALE GENOMIC DNA]</scope>
    <source>
        <strain evidence="16 17">Neff</strain>
    </source>
</reference>
<dbReference type="GO" id="GO:0005524">
    <property type="term" value="F:ATP binding"/>
    <property type="evidence" value="ECO:0007669"/>
    <property type="project" value="UniProtKB-KW"/>
</dbReference>
<feature type="domain" description="Phorbol-ester/DAG-type" evidence="14">
    <location>
        <begin position="265"/>
        <end position="315"/>
    </location>
</feature>
<feature type="compositionally biased region" description="Acidic residues" evidence="13">
    <location>
        <begin position="147"/>
        <end position="163"/>
    </location>
</feature>
<accession>L8H8Z8</accession>
<dbReference type="GeneID" id="14922535"/>
<evidence type="ECO:0000256" key="9">
    <source>
        <dbReference type="ARBA" id="ARBA00022833"/>
    </source>
</evidence>
<feature type="compositionally biased region" description="Basic and acidic residues" evidence="13">
    <location>
        <begin position="806"/>
        <end position="817"/>
    </location>
</feature>
<evidence type="ECO:0000256" key="4">
    <source>
        <dbReference type="ARBA" id="ARBA00022723"/>
    </source>
</evidence>
<dbReference type="VEuPathDB" id="AmoebaDB:ACA1_229530"/>
<dbReference type="InterPro" id="IPR016064">
    <property type="entry name" value="NAD/diacylglycerol_kinase_sf"/>
</dbReference>
<comment type="subcellular location">
    <subcellularLocation>
        <location evidence="1">Membrane</location>
    </subcellularLocation>
</comment>
<comment type="similarity">
    <text evidence="2 12">Belongs to the eukaryotic diacylglycerol kinase family.</text>
</comment>
<feature type="region of interest" description="Disordered" evidence="13">
    <location>
        <begin position="1"/>
        <end position="173"/>
    </location>
</feature>
<dbReference type="Pfam" id="PF00609">
    <property type="entry name" value="DAGK_acc"/>
    <property type="match status" value="1"/>
</dbReference>
<feature type="domain" description="DAGKc" evidence="15">
    <location>
        <begin position="352"/>
        <end position="493"/>
    </location>
</feature>
<keyword evidence="10 12" id="KW-0067">ATP-binding</keyword>
<dbReference type="SMART" id="SM00045">
    <property type="entry name" value="DAGKa"/>
    <property type="match status" value="1"/>
</dbReference>
<feature type="compositionally biased region" description="Acidic residues" evidence="13">
    <location>
        <begin position="832"/>
        <end position="843"/>
    </location>
</feature>
<gene>
    <name evidence="16" type="ORF">ACA1_229530</name>
</gene>
<dbReference type="GO" id="GO:0004143">
    <property type="term" value="F:ATP-dependent diacylglycerol kinase activity"/>
    <property type="evidence" value="ECO:0007669"/>
    <property type="project" value="UniProtKB-EC"/>
</dbReference>
<dbReference type="Gene3D" id="3.30.60.20">
    <property type="match status" value="2"/>
</dbReference>
<evidence type="ECO:0000256" key="12">
    <source>
        <dbReference type="RuleBase" id="RU361128"/>
    </source>
</evidence>
<keyword evidence="8 12" id="KW-0418">Kinase</keyword>
<feature type="compositionally biased region" description="Low complexity" evidence="13">
    <location>
        <begin position="557"/>
        <end position="570"/>
    </location>
</feature>
<dbReference type="InterPro" id="IPR046349">
    <property type="entry name" value="C1-like_sf"/>
</dbReference>
<dbReference type="SMART" id="SM00046">
    <property type="entry name" value="DAGKc"/>
    <property type="match status" value="1"/>
</dbReference>
<dbReference type="SUPFAM" id="SSF57889">
    <property type="entry name" value="Cysteine-rich domain"/>
    <property type="match status" value="2"/>
</dbReference>
<evidence type="ECO:0000256" key="5">
    <source>
        <dbReference type="ARBA" id="ARBA00022737"/>
    </source>
</evidence>
<dbReference type="OrthoDB" id="196165at2759"/>
<keyword evidence="9" id="KW-0862">Zinc</keyword>
<dbReference type="SMART" id="SM00109">
    <property type="entry name" value="C1"/>
    <property type="match status" value="2"/>
</dbReference>
<evidence type="ECO:0000259" key="15">
    <source>
        <dbReference type="PROSITE" id="PS50146"/>
    </source>
</evidence>
<dbReference type="InterPro" id="IPR002219">
    <property type="entry name" value="PKC_DAG/PE"/>
</dbReference>
<dbReference type="EMBL" id="KB007901">
    <property type="protein sequence ID" value="ELR21630.1"/>
    <property type="molecule type" value="Genomic_DNA"/>
</dbReference>
<keyword evidence="4" id="KW-0479">Metal-binding</keyword>
<feature type="domain" description="Phorbol-ester/DAG-type" evidence="14">
    <location>
        <begin position="192"/>
        <end position="244"/>
    </location>
</feature>
<name>L8H8Z8_ACACF</name>
<dbReference type="GO" id="GO:0016020">
    <property type="term" value="C:membrane"/>
    <property type="evidence" value="ECO:0007669"/>
    <property type="project" value="UniProtKB-SubCell"/>
</dbReference>
<keyword evidence="7" id="KW-0863">Zinc-finger</keyword>
<dbReference type="EC" id="2.7.1.107" evidence="12"/>
<feature type="region of interest" description="Disordered" evidence="13">
    <location>
        <begin position="553"/>
        <end position="862"/>
    </location>
</feature>
<evidence type="ECO:0000256" key="13">
    <source>
        <dbReference type="SAM" id="MobiDB-lite"/>
    </source>
</evidence>
<dbReference type="GO" id="GO:0007200">
    <property type="term" value="P:phospholipase C-activating G protein-coupled receptor signaling pathway"/>
    <property type="evidence" value="ECO:0007669"/>
    <property type="project" value="InterPro"/>
</dbReference>
<dbReference type="KEGG" id="acan:ACA1_229530"/>
<evidence type="ECO:0000256" key="2">
    <source>
        <dbReference type="ARBA" id="ARBA00009280"/>
    </source>
</evidence>
<dbReference type="Pfam" id="PF00781">
    <property type="entry name" value="DAGK_cat"/>
    <property type="match status" value="1"/>
</dbReference>
<sequence length="1063" mass="114422">MPPSSSAAKLADDTSYSDLVAQPSPLSSHSSSTSLADQGLGSSDSSTSSSSSSSSSKSSAKKGRYRASTASTTSSPALLGLLNKSSVAPTPAPSPSLRGSPSTARRLLGLSRSPQPQRKKSMPPIGSSLPSSPSCHHNPQGRRWLDDEGDDTNDDDDDYDDDPNIFSPRVEDDDRAEDWDFLRKKRDEDMGKHEMHDRCFSSSVWCNVCKRKLKGKGKQRQGKMCTVCRYVIHHECETGAERNCPTTFSVYPLPSASPEEVRRMGHAWIEGNHSSSPCIFCTKEVSGRDMVGSRCYWCLGVAHNECRDQNVGVVCDFGELRSLKLPPYAIYRTGREEPEPAWQLEPAYLSGTDCKPLLVFINRMSGGQQGPGVIQRLSSLLNPNQIIDIRQGGPAVGLSIFMPLIEKANGFRILICGGDGTVNWVCTALAKIQFPTEESMPQLGLLPLGTGNDLCGFLGWGTGYTGGDLYKIIERMNAAVPIKLDRWKVRIMETAILKGSKIISFKKKHTAPALHAAHSVSGAATPMASASSTVDHGALLRSAPPKMSTYHDQLRDSAASLSSSSTASSPPTSPPPQRRPHSPKPVRKLDFGGPDSKEEDEQEQAADGGGHRDSLAASPTKATGTSPRRGSPRKPLPQLPRSFSTMAAVGSHSNAGGARGEAAAPAMVPPLPSVTSAVLPTSPPSPSVVARNEAKRAAAQQQSDAEQLQFEESDENAVDEVHLHARELQYDQVATPGNGGTDHHAHTDSVGGDGVGSDASGQKMRSAPKAHSEENSTVLDVDWATVDDKRRRIENGDDDDSDGDGEPGRDDSPRVDPDELATTPAGQHTDTDTDTDNDNDNDSNNDNNEQNGTNKEDEESATLSLKSFHHSFSLGVDAKISMAFHLAREANPDAFTSRGMNKFKYFTQGINSILEGGCKNLSQGIEFIAIDDNVIHGDELPSSIESIVFSNIPAYADGTDLWGSAKPFENMKPQKVDDKIIEVVAHKGSIHLIQIKAGVSKSISLGQGQKVRLQTKAILPMQLDGEPWLQGPALIEIEHFSQVKMLVPVKKKQRLTSEGKCDH</sequence>
<dbReference type="InterPro" id="IPR037607">
    <property type="entry name" value="DGK"/>
</dbReference>
<feature type="compositionally biased region" description="Basic and acidic residues" evidence="13">
    <location>
        <begin position="786"/>
        <end position="795"/>
    </location>
</feature>
<dbReference type="InterPro" id="IPR017438">
    <property type="entry name" value="ATP-NAD_kinase_N"/>
</dbReference>
<feature type="compositionally biased region" description="Low complexity" evidence="13">
    <location>
        <begin position="42"/>
        <end position="58"/>
    </location>
</feature>
<dbReference type="PANTHER" id="PTHR11255">
    <property type="entry name" value="DIACYLGLYCEROL KINASE"/>
    <property type="match status" value="1"/>
</dbReference>
<evidence type="ECO:0000256" key="1">
    <source>
        <dbReference type="ARBA" id="ARBA00004370"/>
    </source>
</evidence>
<feature type="compositionally biased region" description="Acidic residues" evidence="13">
    <location>
        <begin position="796"/>
        <end position="805"/>
    </location>
</feature>
<organism evidence="16 17">
    <name type="scientific">Acanthamoeba castellanii (strain ATCC 30010 / Neff)</name>
    <dbReference type="NCBI Taxonomy" id="1257118"/>
    <lineage>
        <taxon>Eukaryota</taxon>
        <taxon>Amoebozoa</taxon>
        <taxon>Discosea</taxon>
        <taxon>Longamoebia</taxon>
        <taxon>Centramoebida</taxon>
        <taxon>Acanthamoebidae</taxon>
        <taxon>Acanthamoeba</taxon>
    </lineage>
</organism>
<dbReference type="RefSeq" id="XP_004346575.1">
    <property type="nucleotide sequence ID" value="XM_004346525.1"/>
</dbReference>
<feature type="compositionally biased region" description="Low complexity" evidence="13">
    <location>
        <begin position="23"/>
        <end position="35"/>
    </location>
</feature>
<evidence type="ECO:0000256" key="3">
    <source>
        <dbReference type="ARBA" id="ARBA00022679"/>
    </source>
</evidence>
<evidence type="ECO:0000256" key="11">
    <source>
        <dbReference type="ARBA" id="ARBA00023136"/>
    </source>
</evidence>